<dbReference type="RefSeq" id="WP_243744203.1">
    <property type="nucleotide sequence ID" value="NZ_SNYI01000002.1"/>
</dbReference>
<evidence type="ECO:0000313" key="7">
    <source>
        <dbReference type="EMBL" id="TDQ31136.1"/>
    </source>
</evidence>
<evidence type="ECO:0000256" key="3">
    <source>
        <dbReference type="ARBA" id="ARBA00022989"/>
    </source>
</evidence>
<dbReference type="GO" id="GO:0009306">
    <property type="term" value="P:protein secretion"/>
    <property type="evidence" value="ECO:0007669"/>
    <property type="project" value="InterPro"/>
</dbReference>
<gene>
    <name evidence="7" type="ORF">CLV82_1838</name>
</gene>
<comment type="caution">
    <text evidence="7">The sequence shown here is derived from an EMBL/GenBank/DDBJ whole genome shotgun (WGS) entry which is preliminary data.</text>
</comment>
<sequence length="1480" mass="165618">MRTLLVLILICVLGTLILSLPFVQTRLAKYATDSINGQYGTNINIDKLKLSLLSWDTTLKGVYIEDYRKDTLFYIRDISTSVLHMGNLVKGRLEFGDIEVNGLNFKLKTYQGETNTNLNVFIEKLDDKQPRPPGTPPFFFSTGLVNINNSKFRLLDENLEREQVLYFRDLNITANDFVIVGPKVQADIDDMSFKSTRELEVRQLRTAFQYTKEQMRFDSLHLETGESVFKGNLVFNYQREDFQDFMNKVQLEAEFVESTVAFDEINKLYDQFGKDKSVTFSSQLSGTLNDLTVNDLYLNSDNTGIRGDFNFKNLFIKEEPFVLKADIRNITTSYYQLRALLPNILGTSLPSSFNNLGQFTIRGDATVTESSIDSRVNLTTAIGDSYADLNLTNINNIDNAAYEGFISLMNFDLGAFLNDPKLGTASMDLNVEGKGFVKKTLNTEVIGEVYHINFNKYKYENVNVSGILKDQLFDGSLVANDPNLQMSFTGLADFGSAVNTFNFRADVNYADFRKLNFINDSISVFKGNVNMDVKGSNLDNIVGEVKFTETSYQNVNDTYYFDDFQVTSSFGPDSLRTIDINSPDIITGYMRGNFKVNELGKLVQNSVGSIYTNYRPYKISEGQKLAFNFNIYNKIVEVFFPEVEFGPNTFIRGNIIADEGDFKLNFKSPSIKAFGNELDSIDVKIDNKNPLFNTFVSVADVMTPYYNAKDFNLINTTLKDTLFFRTEFKGGSEYNDSYNLNFYHTFNQEKKSVIGLKRSEISFKDHTWVLNKEGNQQNKVILNRTLDSIRIEEIVMNNNEEQIKLRGEIADSTYKDLEMEFRIVSLQKITPTLDSLNLEGEITGNLNILQKDNIYLPSSNLNISDFGVNGIRLGDMSIGIVGNRDLTDFVVNTQITENGIEKFSVIGNVLNQGEIPEASLLVNFRDFQLEPFSPLGEGVITNIRGRLNGSAQVAGRLDNPDISGLLTLNNAGIAIPYLNVDYDFGPNSTVRLFNQSFDFQNVQLTDIAFQTHAVLDGTITHDFWGDWELDFDVDTEGDRFLILNTEFEEEVLYYGTGFVNGTGAIFGPTRALNITFDGATARGSSLKIPISDVASVGDYSFINFIEKGVVAEEESERVLKEYQGLDLEFDLVVTPDAEVEIIVDPKTGSSLKGTGEGILLIQINTNGTFNMYGDFVAVSGRYNYKFGGVIDKTFIVQPGGTISWTGDPLGAQLQMEAVYSLNANPAPLLDNSGYSRRIPTEVVVQLTGELEQPTIDFNIDFPGTSSIVKSELQYRLQDPTVEERNAIFLLAQGTFVNDNSGLSGQAVIGNAIQTASGLLNSVLSGSNDKFDFGVSYEQGYLDPNDVQTEDRIGVTVSTQISDRVLFNGRFGVPVGGVTETVVAGDVEVQVLLNEQGTLRAKIFNRENEIRQFLADDQGYTQGVGLSYEVDFNSFRSLIRKVLGQNDRPKPQPKPDNETPTTVMGNDSLIRVYPKQKTRLP</sequence>
<keyword evidence="4" id="KW-0472">Membrane</keyword>
<keyword evidence="8" id="KW-1185">Reference proteome</keyword>
<accession>A0A4R6TJV5</accession>
<evidence type="ECO:0000256" key="5">
    <source>
        <dbReference type="SAM" id="MobiDB-lite"/>
    </source>
</evidence>
<organism evidence="7 8">
    <name type="scientific">Zeaxanthinibacter enoshimensis</name>
    <dbReference type="NCBI Taxonomy" id="392009"/>
    <lineage>
        <taxon>Bacteria</taxon>
        <taxon>Pseudomonadati</taxon>
        <taxon>Bacteroidota</taxon>
        <taxon>Flavobacteriia</taxon>
        <taxon>Flavobacteriales</taxon>
        <taxon>Flavobacteriaceae</taxon>
        <taxon>Zeaxanthinibacter</taxon>
    </lineage>
</organism>
<evidence type="ECO:0000259" key="6">
    <source>
        <dbReference type="Pfam" id="PF04357"/>
    </source>
</evidence>
<dbReference type="InterPro" id="IPR007452">
    <property type="entry name" value="TamB_C"/>
</dbReference>
<keyword evidence="2" id="KW-0812">Transmembrane</keyword>
<protein>
    <submittedName>
        <fullName evidence="7">Uncharacterized protein DUF490</fullName>
    </submittedName>
</protein>
<proteinExistence type="predicted"/>
<feature type="compositionally biased region" description="Basic and acidic residues" evidence="5">
    <location>
        <begin position="1446"/>
        <end position="1456"/>
    </location>
</feature>
<comment type="subcellular location">
    <subcellularLocation>
        <location evidence="1">Membrane</location>
        <topology evidence="1">Single-pass membrane protein</topology>
    </subcellularLocation>
</comment>
<feature type="region of interest" description="Disordered" evidence="5">
    <location>
        <begin position="1443"/>
        <end position="1480"/>
    </location>
</feature>
<dbReference type="EMBL" id="SNYI01000002">
    <property type="protein sequence ID" value="TDQ31136.1"/>
    <property type="molecule type" value="Genomic_DNA"/>
</dbReference>
<dbReference type="Proteomes" id="UP000295468">
    <property type="component" value="Unassembled WGS sequence"/>
</dbReference>
<evidence type="ECO:0000256" key="1">
    <source>
        <dbReference type="ARBA" id="ARBA00004167"/>
    </source>
</evidence>
<name>A0A4R6TJV5_9FLAO</name>
<keyword evidence="3" id="KW-1133">Transmembrane helix</keyword>
<evidence type="ECO:0000256" key="4">
    <source>
        <dbReference type="ARBA" id="ARBA00023136"/>
    </source>
</evidence>
<dbReference type="Pfam" id="PF04357">
    <property type="entry name" value="TamB"/>
    <property type="match status" value="1"/>
</dbReference>
<feature type="domain" description="Translocation and assembly module TamB C-terminal" evidence="6">
    <location>
        <begin position="1009"/>
        <end position="1431"/>
    </location>
</feature>
<dbReference type="GO" id="GO:0005886">
    <property type="term" value="C:plasma membrane"/>
    <property type="evidence" value="ECO:0007669"/>
    <property type="project" value="InterPro"/>
</dbReference>
<evidence type="ECO:0000256" key="2">
    <source>
        <dbReference type="ARBA" id="ARBA00022692"/>
    </source>
</evidence>
<reference evidence="7 8" key="1">
    <citation type="submission" date="2019-03" db="EMBL/GenBank/DDBJ databases">
        <title>Genomic Encyclopedia of Archaeal and Bacterial Type Strains, Phase II (KMG-II): from individual species to whole genera.</title>
        <authorList>
            <person name="Goeker M."/>
        </authorList>
    </citation>
    <scope>NUCLEOTIDE SEQUENCE [LARGE SCALE GENOMIC DNA]</scope>
    <source>
        <strain evidence="7 8">DSM 18435</strain>
    </source>
</reference>
<evidence type="ECO:0000313" key="8">
    <source>
        <dbReference type="Proteomes" id="UP000295468"/>
    </source>
</evidence>